<feature type="transmembrane region" description="Helical" evidence="1">
    <location>
        <begin position="213"/>
        <end position="235"/>
    </location>
</feature>
<dbReference type="AlphaFoldDB" id="A0A8J7PB34"/>
<feature type="transmembrane region" description="Helical" evidence="1">
    <location>
        <begin position="295"/>
        <end position="312"/>
    </location>
</feature>
<keyword evidence="1" id="KW-0472">Membrane</keyword>
<protein>
    <submittedName>
        <fullName evidence="2">Uncharacterized protein</fullName>
    </submittedName>
</protein>
<keyword evidence="1" id="KW-1133">Transmembrane helix</keyword>
<reference evidence="2" key="1">
    <citation type="submission" date="2021-02" db="EMBL/GenBank/DDBJ databases">
        <title>Genome-Resolved Metagenomics of a Microbial Community Performing Photosynthetic Biological Nutrient Removal.</title>
        <authorList>
            <person name="Mcdaniel E.A."/>
        </authorList>
    </citation>
    <scope>NUCLEOTIDE SEQUENCE</scope>
    <source>
        <strain evidence="2">UWPOB_OBS1</strain>
    </source>
</reference>
<feature type="transmembrane region" description="Helical" evidence="1">
    <location>
        <begin position="172"/>
        <end position="201"/>
    </location>
</feature>
<feature type="transmembrane region" description="Helical" evidence="1">
    <location>
        <begin position="85"/>
        <end position="107"/>
    </location>
</feature>
<comment type="caution">
    <text evidence="2">The sequence shown here is derived from an EMBL/GenBank/DDBJ whole genome shotgun (WGS) entry which is preliminary data.</text>
</comment>
<proteinExistence type="predicted"/>
<dbReference type="Proteomes" id="UP000664277">
    <property type="component" value="Unassembled WGS sequence"/>
</dbReference>
<feature type="transmembrane region" description="Helical" evidence="1">
    <location>
        <begin position="274"/>
        <end position="290"/>
    </location>
</feature>
<sequence length="538" mass="60866">MSKPGHYFLLALLLVLIFSLRMLVSIFAHPLRIGWDPALHLQCAELITMGKIPYVDMFDVNPPLIWYLDTIPAYFSKVWQVPQTLAFNLFLVGLMAVSALLSSFVVFRRLPAKEIKDRELLYLGLICGLLFFNFHLRYDFGQREEIFVLFYFPYLLLRYARYLGAGFKLAEAALIGVFGSIGICLKHYFVLVAFFVELVLFIALRRRGETKSVLLSAENIACLVFALLYAGHFLLAPPAMYDNYFHFLIPAFAKGYQFWDTCLANSLGACDKRGVFFLLCTGSALSLLVMPRYKVLLPLTVFSLLSVIPYLMQFKGWNYHDIPVFAGACILLTCLGGIIVDRLGKLPIKDLQPVMPILTVCLIAGYSLVNALEEINQTRAERQFDLARLGFSTIFGLKLSSPYSDIDSPFTETLLKYANAKDNVLFISNGVSPGYPLLTQLALSPTSRHLHCCILSVLAFIKDTQRPTAEVKKLLAREPEVIAQYAEDIKKNRPPLIYIQVAPVSAYLEQYKFVETHMKDYAKLGEAANFYVYKRADL</sequence>
<keyword evidence="1" id="KW-0812">Transmembrane</keyword>
<organism evidence="2 3">
    <name type="scientific">Candidatus Obscuribacter phosphatis</name>
    <dbReference type="NCBI Taxonomy" id="1906157"/>
    <lineage>
        <taxon>Bacteria</taxon>
        <taxon>Bacillati</taxon>
        <taxon>Candidatus Melainabacteria</taxon>
        <taxon>Candidatus Obscuribacterales</taxon>
        <taxon>Candidatus Obscuribacteraceae</taxon>
        <taxon>Candidatus Obscuribacter</taxon>
    </lineage>
</organism>
<evidence type="ECO:0000313" key="3">
    <source>
        <dbReference type="Proteomes" id="UP000664277"/>
    </source>
</evidence>
<dbReference type="EMBL" id="JAFLCK010000017">
    <property type="protein sequence ID" value="MBN8661207.1"/>
    <property type="molecule type" value="Genomic_DNA"/>
</dbReference>
<evidence type="ECO:0000256" key="1">
    <source>
        <dbReference type="SAM" id="Phobius"/>
    </source>
</evidence>
<feature type="transmembrane region" description="Helical" evidence="1">
    <location>
        <begin position="324"/>
        <end position="341"/>
    </location>
</feature>
<accession>A0A8J7PB34</accession>
<feature type="transmembrane region" description="Helical" evidence="1">
    <location>
        <begin position="119"/>
        <end position="136"/>
    </location>
</feature>
<gene>
    <name evidence="2" type="ORF">J0M35_12640</name>
</gene>
<evidence type="ECO:0000313" key="2">
    <source>
        <dbReference type="EMBL" id="MBN8661207.1"/>
    </source>
</evidence>
<name>A0A8J7PB34_9BACT</name>